<dbReference type="PROSITE" id="PS50158">
    <property type="entry name" value="ZF_CCHC"/>
    <property type="match status" value="2"/>
</dbReference>
<feature type="compositionally biased region" description="Basic residues" evidence="2">
    <location>
        <begin position="1"/>
        <end position="11"/>
    </location>
</feature>
<feature type="compositionally biased region" description="Basic and acidic residues" evidence="2">
    <location>
        <begin position="96"/>
        <end position="107"/>
    </location>
</feature>
<gene>
    <name evidence="4" type="ORF">RF55_11310</name>
</gene>
<dbReference type="SUPFAM" id="SSF57756">
    <property type="entry name" value="Retrovirus zinc finger-like domains"/>
    <property type="match status" value="1"/>
</dbReference>
<evidence type="ECO:0000256" key="2">
    <source>
        <dbReference type="SAM" id="MobiDB-lite"/>
    </source>
</evidence>
<dbReference type="SMART" id="SM00343">
    <property type="entry name" value="ZnF_C2HC"/>
    <property type="match status" value="2"/>
</dbReference>
<dbReference type="Proteomes" id="UP000036403">
    <property type="component" value="Unassembled WGS sequence"/>
</dbReference>
<feature type="compositionally biased region" description="Low complexity" evidence="2">
    <location>
        <begin position="31"/>
        <end position="50"/>
    </location>
</feature>
<keyword evidence="1" id="KW-0863">Zinc-finger</keyword>
<dbReference type="Gene3D" id="4.10.60.10">
    <property type="entry name" value="Zinc finger, CCHC-type"/>
    <property type="match status" value="1"/>
</dbReference>
<keyword evidence="1" id="KW-0862">Zinc</keyword>
<sequence length="357" mass="39439">MAEKPLKKRKEKEKAPEAVEQQQPMTTKSGQKLQTAKPQQQQQAVRPAQQKGKENSIWAMVVRREAAQKEKKAAQAATQGKAANAEKKRPPSASKPKNETKARREPKTAAVTVTCPPGQYEETMREARMKINLASLDIKEGVKIRRAITGALIFEVPGKNGNALADKLARNLKKVFAGRDNFRVDRPTKMAEIRLRGLEKSITPLKIATSVALSGGCEVEEIKVGNIQMSPMEWGTAWAKCPLTAANKIAAAERIKIGWAIVGVQLLENRPLSLQQCYKCLEGGHVRQRCPNKEDRSKQCFQCGKEGHEARFCREKAECPICRDKNLPAGHRSGNKACPSIKKETRGLTLNAMSKGS</sequence>
<feature type="domain" description="CCHC-type" evidence="3">
    <location>
        <begin position="300"/>
        <end position="315"/>
    </location>
</feature>
<dbReference type="InterPro" id="IPR036875">
    <property type="entry name" value="Znf_CCHC_sf"/>
</dbReference>
<evidence type="ECO:0000313" key="4">
    <source>
        <dbReference type="EMBL" id="KMQ89094.1"/>
    </source>
</evidence>
<feature type="region of interest" description="Disordered" evidence="2">
    <location>
        <begin position="1"/>
        <end position="109"/>
    </location>
</feature>
<comment type="caution">
    <text evidence="4">The sequence shown here is derived from an EMBL/GenBank/DDBJ whole genome shotgun (WGS) entry which is preliminary data.</text>
</comment>
<keyword evidence="1" id="KW-0479">Metal-binding</keyword>
<protein>
    <submittedName>
        <fullName evidence="4">Gag-pol polyprotein</fullName>
    </submittedName>
</protein>
<proteinExistence type="predicted"/>
<dbReference type="PaxDb" id="67767-A0A0J7KFS0"/>
<dbReference type="EMBL" id="LBMM01008162">
    <property type="protein sequence ID" value="KMQ89094.1"/>
    <property type="molecule type" value="Genomic_DNA"/>
</dbReference>
<dbReference type="OrthoDB" id="7555146at2759"/>
<keyword evidence="5" id="KW-1185">Reference proteome</keyword>
<reference evidence="4 5" key="1">
    <citation type="submission" date="2015-04" db="EMBL/GenBank/DDBJ databases">
        <title>Lasius niger genome sequencing.</title>
        <authorList>
            <person name="Konorov E.A."/>
            <person name="Nikitin M.A."/>
            <person name="Kirill M.V."/>
            <person name="Chang P."/>
        </authorList>
    </citation>
    <scope>NUCLEOTIDE SEQUENCE [LARGE SCALE GENOMIC DNA]</scope>
    <source>
        <tissue evidence="4">Whole</tissue>
    </source>
</reference>
<name>A0A0J7KFS0_LASNI</name>
<organism evidence="4 5">
    <name type="scientific">Lasius niger</name>
    <name type="common">Black garden ant</name>
    <dbReference type="NCBI Taxonomy" id="67767"/>
    <lineage>
        <taxon>Eukaryota</taxon>
        <taxon>Metazoa</taxon>
        <taxon>Ecdysozoa</taxon>
        <taxon>Arthropoda</taxon>
        <taxon>Hexapoda</taxon>
        <taxon>Insecta</taxon>
        <taxon>Pterygota</taxon>
        <taxon>Neoptera</taxon>
        <taxon>Endopterygota</taxon>
        <taxon>Hymenoptera</taxon>
        <taxon>Apocrita</taxon>
        <taxon>Aculeata</taxon>
        <taxon>Formicoidea</taxon>
        <taxon>Formicidae</taxon>
        <taxon>Formicinae</taxon>
        <taxon>Lasius</taxon>
        <taxon>Lasius</taxon>
    </lineage>
</organism>
<feature type="compositionally biased region" description="Low complexity" evidence="2">
    <location>
        <begin position="74"/>
        <end position="83"/>
    </location>
</feature>
<evidence type="ECO:0000259" key="3">
    <source>
        <dbReference type="PROSITE" id="PS50158"/>
    </source>
</evidence>
<accession>A0A0J7KFS0</accession>
<feature type="compositionally biased region" description="Basic and acidic residues" evidence="2">
    <location>
        <begin position="62"/>
        <end position="73"/>
    </location>
</feature>
<dbReference type="GO" id="GO:0003676">
    <property type="term" value="F:nucleic acid binding"/>
    <property type="evidence" value="ECO:0007669"/>
    <property type="project" value="InterPro"/>
</dbReference>
<dbReference type="GO" id="GO:0008270">
    <property type="term" value="F:zinc ion binding"/>
    <property type="evidence" value="ECO:0007669"/>
    <property type="project" value="UniProtKB-KW"/>
</dbReference>
<dbReference type="InterPro" id="IPR001878">
    <property type="entry name" value="Znf_CCHC"/>
</dbReference>
<evidence type="ECO:0000313" key="5">
    <source>
        <dbReference type="Proteomes" id="UP000036403"/>
    </source>
</evidence>
<dbReference type="AlphaFoldDB" id="A0A0J7KFS0"/>
<evidence type="ECO:0000256" key="1">
    <source>
        <dbReference type="PROSITE-ProRule" id="PRU00047"/>
    </source>
</evidence>
<feature type="domain" description="CCHC-type" evidence="3">
    <location>
        <begin position="277"/>
        <end position="292"/>
    </location>
</feature>